<evidence type="ECO:0000313" key="2">
    <source>
        <dbReference type="Proteomes" id="UP000829398"/>
    </source>
</evidence>
<accession>A0ACB8M6B0</accession>
<dbReference type="EMBL" id="CM039172">
    <property type="protein sequence ID" value="KAH9781398.1"/>
    <property type="molecule type" value="Genomic_DNA"/>
</dbReference>
<comment type="caution">
    <text evidence="1">The sequence shown here is derived from an EMBL/GenBank/DDBJ whole genome shotgun (WGS) entry which is preliminary data.</text>
</comment>
<dbReference type="Proteomes" id="UP000829398">
    <property type="component" value="Chromosome 3"/>
</dbReference>
<reference evidence="2" key="1">
    <citation type="journal article" date="2023" name="Hortic. Res.">
        <title>A chromosome-level phased genome enabling allele-level studies in sweet orange: a case study on citrus Huanglongbing tolerance.</title>
        <authorList>
            <person name="Wu B."/>
            <person name="Yu Q."/>
            <person name="Deng Z."/>
            <person name="Duan Y."/>
            <person name="Luo F."/>
            <person name="Gmitter F. Jr."/>
        </authorList>
    </citation>
    <scope>NUCLEOTIDE SEQUENCE [LARGE SCALE GENOMIC DNA]</scope>
    <source>
        <strain evidence="2">cv. Valencia</strain>
    </source>
</reference>
<gene>
    <name evidence="1" type="ORF">KPL71_008447</name>
</gene>
<organism evidence="1 2">
    <name type="scientific">Citrus sinensis</name>
    <name type="common">Sweet orange</name>
    <name type="synonym">Citrus aurantium var. sinensis</name>
    <dbReference type="NCBI Taxonomy" id="2711"/>
    <lineage>
        <taxon>Eukaryota</taxon>
        <taxon>Viridiplantae</taxon>
        <taxon>Streptophyta</taxon>
        <taxon>Embryophyta</taxon>
        <taxon>Tracheophyta</taxon>
        <taxon>Spermatophyta</taxon>
        <taxon>Magnoliopsida</taxon>
        <taxon>eudicotyledons</taxon>
        <taxon>Gunneridae</taxon>
        <taxon>Pentapetalae</taxon>
        <taxon>rosids</taxon>
        <taxon>malvids</taxon>
        <taxon>Sapindales</taxon>
        <taxon>Rutaceae</taxon>
        <taxon>Aurantioideae</taxon>
        <taxon>Citrus</taxon>
    </lineage>
</organism>
<name>A0ACB8M6B0_CITSI</name>
<keyword evidence="2" id="KW-1185">Reference proteome</keyword>
<protein>
    <submittedName>
        <fullName evidence="1">Flavone 3'-O-methyltransferase 1</fullName>
    </submittedName>
</protein>
<proteinExistence type="predicted"/>
<sequence length="431" mass="48523">MANEERDESFAYANQLVTGSVLPMTMQAAIELGVFKIIVKAGPGAKLSASEIAAQVPATKNKDAPIMLDRILRLLVSHGVVECSLDDIDGSQRLYGQSNVSRHFVPNEDGVSLGPLMALIQDKVFLDSWSQLKEAIIEGGVPFDRAHGTHAFEYPRLDPRFNEIFNTAMYNLSTLVIQKILEAFNGFKHIKQLVDVGGSLGNTLKAITTKYPHVKGINFDLPHVIQHAPEYPGMNYHLFSLSLEGRAREWYWKLPRGSSKSFEQMCQEFAKQFRGAMTLEDDMMELTSMKQGEEETLREFIKRFHRAVLDLGAFNHPQALRGLKEGVKIGCLWYNMRSPAIQSYSVAYEQAKRNIGIEEKKVAKIKTDQLEGLKRKEKKALPGNGPIKRKDHHASGNGVGGWVTSYQPHQRPPQYQRSRMQPPRSSARDSW</sequence>
<evidence type="ECO:0000313" key="1">
    <source>
        <dbReference type="EMBL" id="KAH9781398.1"/>
    </source>
</evidence>